<proteinExistence type="predicted"/>
<dbReference type="PATRIC" id="fig|483214.13.peg.1337"/>
<dbReference type="PROSITE" id="PS51332">
    <property type="entry name" value="B12_BINDING"/>
    <property type="match status" value="1"/>
</dbReference>
<dbReference type="InterPro" id="IPR006158">
    <property type="entry name" value="Cobalamin-bd"/>
</dbReference>
<dbReference type="SUPFAM" id="SSF52242">
    <property type="entry name" value="Cobalamin (vitamin B12)-binding domain"/>
    <property type="match status" value="1"/>
</dbReference>
<feature type="region of interest" description="Disordered" evidence="6">
    <location>
        <begin position="438"/>
        <end position="460"/>
    </location>
</feature>
<reference evidence="8 9" key="1">
    <citation type="submission" date="2008-10" db="EMBL/GenBank/DDBJ databases">
        <authorList>
            <person name="Fulton L."/>
            <person name="Clifton S."/>
            <person name="Fulton B."/>
            <person name="Xu J."/>
            <person name="Minx P."/>
            <person name="Pepin K.H."/>
            <person name="Johnson M."/>
            <person name="Bhonagiri V."/>
            <person name="Nash W.E."/>
            <person name="Mardis E.R."/>
            <person name="Wilson R.K."/>
        </authorList>
    </citation>
    <scope>NUCLEOTIDE SEQUENCE [LARGE SCALE GENOMIC DNA]</scope>
    <source>
        <strain evidence="8 9">DSM 2375</strain>
    </source>
</reference>
<dbReference type="GO" id="GO:0046872">
    <property type="term" value="F:metal ion binding"/>
    <property type="evidence" value="ECO:0007669"/>
    <property type="project" value="UniProtKB-KW"/>
</dbReference>
<dbReference type="InterPro" id="IPR051198">
    <property type="entry name" value="BchE-like"/>
</dbReference>
<protein>
    <recommendedName>
        <fullName evidence="7">B12-binding domain-containing protein</fullName>
    </recommendedName>
</protein>
<reference evidence="8 9" key="2">
    <citation type="submission" date="2008-11" db="EMBL/GenBank/DDBJ databases">
        <title>Draft genome sequence of Methanobrevibacter smithii (DSM 2375).</title>
        <authorList>
            <person name="Sudarsanam P."/>
            <person name="Ley R."/>
            <person name="Guruge J."/>
            <person name="Turnbaugh P.J."/>
            <person name="Mahowald M."/>
            <person name="Liep D."/>
            <person name="Gordon J."/>
        </authorList>
    </citation>
    <scope>NUCLEOTIDE SEQUENCE [LARGE SCALE GENOMIC DNA]</scope>
    <source>
        <strain evidence="8 9">DSM 2375</strain>
    </source>
</reference>
<dbReference type="InterPro" id="IPR058240">
    <property type="entry name" value="rSAM_sf"/>
</dbReference>
<dbReference type="Pfam" id="PF02310">
    <property type="entry name" value="B12-binding"/>
    <property type="match status" value="1"/>
</dbReference>
<dbReference type="GO" id="GO:0005829">
    <property type="term" value="C:cytosol"/>
    <property type="evidence" value="ECO:0007669"/>
    <property type="project" value="TreeGrafter"/>
</dbReference>
<keyword evidence="5" id="KW-0411">Iron-sulfur</keyword>
<dbReference type="RefSeq" id="WP_004036397.1">
    <property type="nucleotide sequence ID" value="NZ_DS996911.1"/>
</dbReference>
<dbReference type="Proteomes" id="UP000003489">
    <property type="component" value="Unassembled WGS sequence"/>
</dbReference>
<feature type="compositionally biased region" description="Basic residues" evidence="6">
    <location>
        <begin position="443"/>
        <end position="460"/>
    </location>
</feature>
<dbReference type="PANTHER" id="PTHR43409:SF15">
    <property type="entry name" value="PUTATIVE-RELATED"/>
    <property type="match status" value="1"/>
</dbReference>
<name>B9AG88_METSM</name>
<dbReference type="InterPro" id="IPR036724">
    <property type="entry name" value="Cobalamin-bd_sf"/>
</dbReference>
<evidence type="ECO:0000256" key="2">
    <source>
        <dbReference type="ARBA" id="ARBA00022691"/>
    </source>
</evidence>
<dbReference type="HOGENOM" id="CLU_593995_0_0_2"/>
<evidence type="ECO:0000259" key="7">
    <source>
        <dbReference type="PROSITE" id="PS51332"/>
    </source>
</evidence>
<accession>B9AG88</accession>
<organism evidence="8 9">
    <name type="scientific">Methanobrevibacter smithii DSM 2375</name>
    <dbReference type="NCBI Taxonomy" id="483214"/>
    <lineage>
        <taxon>Archaea</taxon>
        <taxon>Methanobacteriati</taxon>
        <taxon>Methanobacteriota</taxon>
        <taxon>Methanomada group</taxon>
        <taxon>Methanobacteria</taxon>
        <taxon>Methanobacteriales</taxon>
        <taxon>Methanobacteriaceae</taxon>
        <taxon>Methanobrevibacter</taxon>
    </lineage>
</organism>
<keyword evidence="3" id="KW-0479">Metal-binding</keyword>
<dbReference type="GO" id="GO:0031419">
    <property type="term" value="F:cobalamin binding"/>
    <property type="evidence" value="ECO:0007669"/>
    <property type="project" value="InterPro"/>
</dbReference>
<dbReference type="PANTHER" id="PTHR43409">
    <property type="entry name" value="ANAEROBIC MAGNESIUM-PROTOPORPHYRIN IX MONOMETHYL ESTER CYCLASE-RELATED"/>
    <property type="match status" value="1"/>
</dbReference>
<dbReference type="GO" id="GO:0051536">
    <property type="term" value="F:iron-sulfur cluster binding"/>
    <property type="evidence" value="ECO:0007669"/>
    <property type="project" value="UniProtKB-KW"/>
</dbReference>
<comment type="caution">
    <text evidence="8">The sequence shown here is derived from an EMBL/GenBank/DDBJ whole genome shotgun (WGS) entry which is preliminary data.</text>
</comment>
<evidence type="ECO:0000256" key="4">
    <source>
        <dbReference type="ARBA" id="ARBA00023004"/>
    </source>
</evidence>
<keyword evidence="4" id="KW-0408">Iron</keyword>
<evidence type="ECO:0000256" key="3">
    <source>
        <dbReference type="ARBA" id="ARBA00022723"/>
    </source>
</evidence>
<feature type="domain" description="B12-binding" evidence="7">
    <location>
        <begin position="11"/>
        <end position="163"/>
    </location>
</feature>
<comment type="cofactor">
    <cofactor evidence="1">
        <name>[4Fe-4S] cluster</name>
        <dbReference type="ChEBI" id="CHEBI:49883"/>
    </cofactor>
</comment>
<evidence type="ECO:0000256" key="5">
    <source>
        <dbReference type="ARBA" id="ARBA00023014"/>
    </source>
</evidence>
<sequence length="460" mass="54467">MMFEEWIDNNVKNVLLVEPNFPVPNKSRNHSNFLPIGLLKIASYLREKNIKIQLIRYEEPSNKKNSTQTTFDKSSNKKKEKNELAPDLICVTSIFTYWSKYVKNAVQYFKKKYPTTPVLVGGIYASLMPKHCKEYTGCDDVILGTIDPAEELIPAYDLVDVDYQILHATRGCIRKCGFCGTYIIEPKWICKKSIKNEIIKKKLIFYDNNLLANEYIENILEELIELKQEHKITYIESQSGFDGRILLKNPKIATMLKKAGFKNPKIAWDYGVAQNKYIKKQIDILIKAGFKPKEISIFMIYNYDLNYNEMEEKRVYCANWGVQITDCRYRPLDQTFDEYSPHKTKGQTNKDYYIHPKWTDSEIRKYRRNIRRHNICMRHEVDYHSTVLERKKIPQELAHKYREMNYDEVKNHLPDAWTPFKFHDSNEQDYFKFDKNLSTNTKNKTKSKQKNLSKIKTKNL</sequence>
<dbReference type="Gene3D" id="3.40.50.280">
    <property type="entry name" value="Cobalamin-binding domain"/>
    <property type="match status" value="1"/>
</dbReference>
<dbReference type="AlphaFoldDB" id="B9AG88"/>
<evidence type="ECO:0000256" key="1">
    <source>
        <dbReference type="ARBA" id="ARBA00001966"/>
    </source>
</evidence>
<gene>
    <name evidence="8" type="ORF">METSMIALI_01390</name>
</gene>
<evidence type="ECO:0000313" key="9">
    <source>
        <dbReference type="Proteomes" id="UP000003489"/>
    </source>
</evidence>
<dbReference type="SUPFAM" id="SSF102114">
    <property type="entry name" value="Radical SAM enzymes"/>
    <property type="match status" value="1"/>
</dbReference>
<dbReference type="EMBL" id="ABYW01000012">
    <property type="protein sequence ID" value="EEE42478.1"/>
    <property type="molecule type" value="Genomic_DNA"/>
</dbReference>
<evidence type="ECO:0000256" key="6">
    <source>
        <dbReference type="SAM" id="MobiDB-lite"/>
    </source>
</evidence>
<dbReference type="OrthoDB" id="2305at2157"/>
<keyword evidence="2" id="KW-0949">S-adenosyl-L-methionine</keyword>
<evidence type="ECO:0000313" key="8">
    <source>
        <dbReference type="EMBL" id="EEE42478.1"/>
    </source>
</evidence>